<dbReference type="Proteomes" id="UP000504607">
    <property type="component" value="Chromosome 8"/>
</dbReference>
<dbReference type="FunFam" id="3.40.50.720:FF:000382">
    <property type="entry name" value="NAD(P)-binding Rossmann-fold superfamily protein"/>
    <property type="match status" value="1"/>
</dbReference>
<dbReference type="Pfam" id="PF01370">
    <property type="entry name" value="Epimerase"/>
    <property type="match status" value="1"/>
</dbReference>
<dbReference type="OrthoDB" id="2735536at2759"/>
<sequence length="324" mass="35864">MEEEGEKRTVCVTGAGGYVGSWLVKLLLSKDFIVHGTVRDPSDGKNARLQKLEKASDNLLLFKADMLNYNEVASAIAGCEGVFHVASPVISTKVPDPEAQIIAPAVTGTLNVLKACSEANVKRVVVVSSTAAVIMNPNWPQDKVKDEDCWSDKEHCRKIENWYFLSKTLAESEALEYAEKHGLDVVTVCPCMIIGPSLQSTVNASTLFVSNLLKEGRESLENKAWHLVDVRDVADALLLVYEKPESTGRYICAPYCVKTRDMVDLLKSIYPNHNCPKNFVEVEDDAGMSSEKLQMLGWTCRTLEESLMDSFESYVDAGLLNKDY</sequence>
<feature type="domain" description="NAD-dependent epimerase/dehydratase" evidence="2">
    <location>
        <begin position="10"/>
        <end position="247"/>
    </location>
</feature>
<proteinExistence type="predicted"/>
<evidence type="ECO:0000313" key="3">
    <source>
        <dbReference type="Proteomes" id="UP000504607"/>
    </source>
</evidence>
<dbReference type="InterPro" id="IPR050425">
    <property type="entry name" value="NAD(P)_dehydrat-like"/>
</dbReference>
<evidence type="ECO:0000313" key="4">
    <source>
        <dbReference type="RefSeq" id="XP_010928788.1"/>
    </source>
</evidence>
<dbReference type="AlphaFoldDB" id="A0A6I9RMH4"/>
<gene>
    <name evidence="4 5" type="primary">LOC105050461</name>
</gene>
<dbReference type="PANTHER" id="PTHR10366">
    <property type="entry name" value="NAD DEPENDENT EPIMERASE/DEHYDRATASE"/>
    <property type="match status" value="1"/>
</dbReference>
<evidence type="ECO:0000313" key="5">
    <source>
        <dbReference type="RefSeq" id="XP_029122215.1"/>
    </source>
</evidence>
<keyword evidence="1" id="KW-0560">Oxidoreductase</keyword>
<dbReference type="InterPro" id="IPR036291">
    <property type="entry name" value="NAD(P)-bd_dom_sf"/>
</dbReference>
<protein>
    <submittedName>
        <fullName evidence="4 5">Cinnamoyl-CoA reductase 1</fullName>
    </submittedName>
</protein>
<keyword evidence="3" id="KW-1185">Reference proteome</keyword>
<dbReference type="GO" id="GO:0016616">
    <property type="term" value="F:oxidoreductase activity, acting on the CH-OH group of donors, NAD or NADP as acceptor"/>
    <property type="evidence" value="ECO:0007669"/>
    <property type="project" value="TreeGrafter"/>
</dbReference>
<dbReference type="KEGG" id="egu:105050461"/>
<dbReference type="SUPFAM" id="SSF51735">
    <property type="entry name" value="NAD(P)-binding Rossmann-fold domains"/>
    <property type="match status" value="1"/>
</dbReference>
<dbReference type="RefSeq" id="XP_010928788.1">
    <property type="nucleotide sequence ID" value="XM_010930486.2"/>
</dbReference>
<dbReference type="PANTHER" id="PTHR10366:SF831">
    <property type="entry name" value="NAD-DEPENDENT EPIMERASE_DEHYDRATASE DOMAIN-CONTAINING PROTEIN"/>
    <property type="match status" value="1"/>
</dbReference>
<organism evidence="3 4">
    <name type="scientific">Elaeis guineensis var. tenera</name>
    <name type="common">Oil palm</name>
    <dbReference type="NCBI Taxonomy" id="51953"/>
    <lineage>
        <taxon>Eukaryota</taxon>
        <taxon>Viridiplantae</taxon>
        <taxon>Streptophyta</taxon>
        <taxon>Embryophyta</taxon>
        <taxon>Tracheophyta</taxon>
        <taxon>Spermatophyta</taxon>
        <taxon>Magnoliopsida</taxon>
        <taxon>Liliopsida</taxon>
        <taxon>Arecaceae</taxon>
        <taxon>Arecoideae</taxon>
        <taxon>Cocoseae</taxon>
        <taxon>Elaeidinae</taxon>
        <taxon>Elaeis</taxon>
    </lineage>
</organism>
<dbReference type="Gene3D" id="3.40.50.720">
    <property type="entry name" value="NAD(P)-binding Rossmann-like Domain"/>
    <property type="match status" value="1"/>
</dbReference>
<dbReference type="RefSeq" id="XP_029122215.1">
    <property type="nucleotide sequence ID" value="XM_029266382.1"/>
</dbReference>
<reference evidence="4 5" key="1">
    <citation type="submission" date="2025-04" db="UniProtKB">
        <authorList>
            <consortium name="RefSeq"/>
        </authorList>
    </citation>
    <scope>IDENTIFICATION</scope>
</reference>
<evidence type="ECO:0000256" key="1">
    <source>
        <dbReference type="ARBA" id="ARBA00023002"/>
    </source>
</evidence>
<dbReference type="InterPro" id="IPR001509">
    <property type="entry name" value="Epimerase_deHydtase"/>
</dbReference>
<evidence type="ECO:0000259" key="2">
    <source>
        <dbReference type="Pfam" id="PF01370"/>
    </source>
</evidence>
<dbReference type="CDD" id="cd08958">
    <property type="entry name" value="FR_SDR_e"/>
    <property type="match status" value="1"/>
</dbReference>
<dbReference type="GeneID" id="105050461"/>
<accession>A0A6I9RMH4</accession>
<name>A0A6I9RMH4_ELAGV</name>